<accession>A0AB74UN41</accession>
<name>A0AB74UN41_9CAUD</name>
<dbReference type="GO" id="GO:0051701">
    <property type="term" value="P:biological process involved in interaction with host"/>
    <property type="evidence" value="ECO:0007669"/>
    <property type="project" value="UniProtKB-ARBA"/>
</dbReference>
<dbReference type="InterPro" id="IPR011050">
    <property type="entry name" value="Pectin_lyase_fold/virulence"/>
</dbReference>
<reference evidence="3" key="1">
    <citation type="submission" date="2024-10" db="EMBL/GenBank/DDBJ databases">
        <authorList>
            <person name="Jemina J."/>
            <person name="Pratiankara J.K."/>
            <person name="Shobana S."/>
        </authorList>
    </citation>
    <scope>NUCLEOTIDE SEQUENCE</scope>
</reference>
<keyword evidence="2" id="KW-0946">Virion</keyword>
<protein>
    <submittedName>
        <fullName evidence="3">Tail protein</fullName>
    </submittedName>
</protein>
<comment type="subcellular location">
    <subcellularLocation>
        <location evidence="1">Virion</location>
    </subcellularLocation>
</comment>
<proteinExistence type="predicted"/>
<gene>
    <name evidence="3" type="ORF">LOLGXRTD_CDS0036</name>
</gene>
<dbReference type="SUPFAM" id="SSF51126">
    <property type="entry name" value="Pectin lyase-like"/>
    <property type="match status" value="1"/>
</dbReference>
<dbReference type="GO" id="GO:0019058">
    <property type="term" value="P:viral life cycle"/>
    <property type="evidence" value="ECO:0007669"/>
    <property type="project" value="UniProtKB-ARBA"/>
</dbReference>
<evidence type="ECO:0000313" key="3">
    <source>
        <dbReference type="EMBL" id="XHV14950.1"/>
    </source>
</evidence>
<sequence length="600" mass="65486">MALTGLIYNTSKENDREQWRRSLAEAGLTLVHGSFEEGATLNNKTDAVWYIAGGQCYIWAGTLPHVVAPGANPLADSNWKPCTDQLLRQNLGSSEKGSGASLSMTEQGITVQDALRYLTISATGLAATDEAIKNAAIAKCELLGMDLVINPGIYKFITPLVWNAKRYSIRGTGNTIIDFTGLPAGSYAITVKPEATSAGTIWNAAAHSLSGLIFKGAPGIHGIKISQEINFDSPQITVRDCLFNEFDDHVTFGDNEWCCSFERVKFRANTNGSSRFVVIDKAYNGCENQRFLGCNFNGSNSGMGIKHIAGSCELTFDGCSFDYCHQVLSSVGAGARGIWRFNDVHFEDDGTVRQFDISSGNATFYVDLNQCDWAYITKDESGNNRIPTSIGAFESTNQKSTLRLSGCKFPIYDKVSDRSKSYLWVINNSAVRILANGNVIEHSTNQYFNMFSFGLNKFLALTDANRNSPALVTNGQGSITYDTSDLPANRINDNTWCITGVISGNVMIPIDPSNREINLSGNLKRTSSEYYIDVRFFTALNVQLSAISLGVPGDINTWVHFGQTIRAPAGAAFVRVGWAYATAPSTTDTLRLNSICVEQY</sequence>
<evidence type="ECO:0000256" key="2">
    <source>
        <dbReference type="ARBA" id="ARBA00022844"/>
    </source>
</evidence>
<dbReference type="EMBL" id="PQ374180">
    <property type="protein sequence ID" value="XHV14950.1"/>
    <property type="molecule type" value="Genomic_DNA"/>
</dbReference>
<organism evidence="3">
    <name type="scientific">Klebsiella phage Hope</name>
    <dbReference type="NCBI Taxonomy" id="3350564"/>
    <lineage>
        <taxon>Viruses</taxon>
        <taxon>Duplodnaviria</taxon>
        <taxon>Heunggongvirae</taxon>
        <taxon>Uroviricota</taxon>
        <taxon>Caudoviricetes</taxon>
    </lineage>
</organism>
<evidence type="ECO:0000256" key="1">
    <source>
        <dbReference type="ARBA" id="ARBA00004328"/>
    </source>
</evidence>
<dbReference type="GO" id="GO:0044423">
    <property type="term" value="C:virion component"/>
    <property type="evidence" value="ECO:0007669"/>
    <property type="project" value="UniProtKB-KW"/>
</dbReference>
<dbReference type="Gene3D" id="2.10.10.80">
    <property type="match status" value="1"/>
</dbReference>